<dbReference type="EMBL" id="CP014135">
    <property type="protein sequence ID" value="AMB85667.1"/>
    <property type="molecule type" value="Genomic_DNA"/>
</dbReference>
<sequence length="63" mass="7129">MPDSSKFFDLFYDRQSKCNINVRQAFALKAVGRNTTSRLIMLFPCNLLLQAIFFVAARLAGQA</sequence>
<evidence type="ECO:0000313" key="1">
    <source>
        <dbReference type="EMBL" id="AMB85667.1"/>
    </source>
</evidence>
<accession>A0A0X1T0S3</accession>
<name>A0A0X1T0S3_PSEAA</name>
<dbReference type="Proteomes" id="UP000063229">
    <property type="component" value="Chromosome"/>
</dbReference>
<reference evidence="1 2" key="1">
    <citation type="submission" date="2016-01" db="EMBL/GenBank/DDBJ databases">
        <authorList>
            <person name="McClelland M."/>
            <person name="Jain A."/>
            <person name="Saraogi P."/>
            <person name="Mendelson R."/>
            <person name="Westerman R."/>
            <person name="SanMiguel P."/>
            <person name="Csonka L."/>
        </authorList>
    </citation>
    <scope>NUCLEOTIDE SEQUENCE [LARGE SCALE GENOMIC DNA]</scope>
    <source>
        <strain evidence="1 2">NCPPB 2472</strain>
    </source>
</reference>
<dbReference type="KEGG" id="pagb:AWM79_10295"/>
<evidence type="ECO:0000313" key="2">
    <source>
        <dbReference type="Proteomes" id="UP000063229"/>
    </source>
</evidence>
<dbReference type="AlphaFoldDB" id="A0A0X1T0S3"/>
<proteinExistence type="predicted"/>
<keyword evidence="2" id="KW-1185">Reference proteome</keyword>
<dbReference type="STRING" id="46677.AWM79_10295"/>
<gene>
    <name evidence="1" type="ORF">AWM79_10295</name>
</gene>
<organism evidence="1 2">
    <name type="scientific">Pseudomonas agarici</name>
    <dbReference type="NCBI Taxonomy" id="46677"/>
    <lineage>
        <taxon>Bacteria</taxon>
        <taxon>Pseudomonadati</taxon>
        <taxon>Pseudomonadota</taxon>
        <taxon>Gammaproteobacteria</taxon>
        <taxon>Pseudomonadales</taxon>
        <taxon>Pseudomonadaceae</taxon>
        <taxon>Pseudomonas</taxon>
    </lineage>
</organism>
<protein>
    <submittedName>
        <fullName evidence="1">Uncharacterized protein</fullName>
    </submittedName>
</protein>
<dbReference type="RefSeq" id="WP_017131770.1">
    <property type="nucleotide sequence ID" value="NZ_CP014135.1"/>
</dbReference>